<protein>
    <submittedName>
        <fullName evidence="2">Uncharacterized protein</fullName>
    </submittedName>
</protein>
<dbReference type="Proteomes" id="UP001183824">
    <property type="component" value="Unassembled WGS sequence"/>
</dbReference>
<proteinExistence type="predicted"/>
<evidence type="ECO:0000313" key="3">
    <source>
        <dbReference type="Proteomes" id="UP001183824"/>
    </source>
</evidence>
<feature type="region of interest" description="Disordered" evidence="1">
    <location>
        <begin position="106"/>
        <end position="127"/>
    </location>
</feature>
<keyword evidence="3" id="KW-1185">Reference proteome</keyword>
<organism evidence="2 3">
    <name type="scientific">Streptomyces doebereineriae</name>
    <dbReference type="NCBI Taxonomy" id="3075528"/>
    <lineage>
        <taxon>Bacteria</taxon>
        <taxon>Bacillati</taxon>
        <taxon>Actinomycetota</taxon>
        <taxon>Actinomycetes</taxon>
        <taxon>Kitasatosporales</taxon>
        <taxon>Streptomycetaceae</taxon>
        <taxon>Streptomyces</taxon>
    </lineage>
</organism>
<dbReference type="RefSeq" id="WP_311718134.1">
    <property type="nucleotide sequence ID" value="NZ_JAVREZ010000015.1"/>
</dbReference>
<name>A0ABU2VID9_9ACTN</name>
<sequence>MVDGTQISVDELLLSQRESGLRATLEAIDSDESRVKVTPYMANLGCLCSIALNVPKAAIEALVKTSATHDCCGKLLSVVEVIFADKAYADAFSQLIKVQAVGGGSRPSAIQESPDPHSPVAPPSGSQSIWSELAYETSRERGPMRVDDPHRQECLNACTAEVERSLKECFYSGAGSLNWCLCVAKNTLGACRADCTGRRHVPTYCIE</sequence>
<accession>A0ABU2VID9</accession>
<evidence type="ECO:0000313" key="2">
    <source>
        <dbReference type="EMBL" id="MDT0485355.1"/>
    </source>
</evidence>
<dbReference type="EMBL" id="JAVREZ010000015">
    <property type="protein sequence ID" value="MDT0485355.1"/>
    <property type="molecule type" value="Genomic_DNA"/>
</dbReference>
<reference evidence="3" key="1">
    <citation type="submission" date="2023-07" db="EMBL/GenBank/DDBJ databases">
        <title>30 novel species of actinomycetes from the DSMZ collection.</title>
        <authorList>
            <person name="Nouioui I."/>
        </authorList>
    </citation>
    <scope>NUCLEOTIDE SEQUENCE [LARGE SCALE GENOMIC DNA]</scope>
    <source>
        <strain evidence="3">DSM 41640</strain>
    </source>
</reference>
<gene>
    <name evidence="2" type="ORF">RNB18_35160</name>
</gene>
<comment type="caution">
    <text evidence="2">The sequence shown here is derived from an EMBL/GenBank/DDBJ whole genome shotgun (WGS) entry which is preliminary data.</text>
</comment>
<evidence type="ECO:0000256" key="1">
    <source>
        <dbReference type="SAM" id="MobiDB-lite"/>
    </source>
</evidence>